<organism evidence="3 4">
    <name type="scientific">Cairina moschata</name>
    <name type="common">Muscovy duck</name>
    <dbReference type="NCBI Taxonomy" id="8855"/>
    <lineage>
        <taxon>Eukaryota</taxon>
        <taxon>Metazoa</taxon>
        <taxon>Chordata</taxon>
        <taxon>Craniata</taxon>
        <taxon>Vertebrata</taxon>
        <taxon>Euteleostomi</taxon>
        <taxon>Archelosauria</taxon>
        <taxon>Archosauria</taxon>
        <taxon>Dinosauria</taxon>
        <taxon>Saurischia</taxon>
        <taxon>Theropoda</taxon>
        <taxon>Coelurosauria</taxon>
        <taxon>Aves</taxon>
        <taxon>Neognathae</taxon>
        <taxon>Galloanserae</taxon>
        <taxon>Anseriformes</taxon>
        <taxon>Anatidae</taxon>
        <taxon>Anatinae</taxon>
        <taxon>Cairina</taxon>
    </lineage>
</organism>
<dbReference type="AlphaFoldDB" id="A0A8C3BE48"/>
<dbReference type="Ensembl" id="ENSCMMT00000003637.1">
    <property type="protein sequence ID" value="ENSCMMP00000003244.1"/>
    <property type="gene ID" value="ENSCMMG00000002114.1"/>
</dbReference>
<reference evidence="3" key="3">
    <citation type="submission" date="2025-09" db="UniProtKB">
        <authorList>
            <consortium name="Ensembl"/>
        </authorList>
    </citation>
    <scope>IDENTIFICATION</scope>
</reference>
<evidence type="ECO:0000256" key="2">
    <source>
        <dbReference type="SAM" id="SignalP"/>
    </source>
</evidence>
<reference evidence="3" key="1">
    <citation type="submission" date="2018-09" db="EMBL/GenBank/DDBJ databases">
        <title>Common duck and Muscovy duck high density SNP chip.</title>
        <authorList>
            <person name="Vignal A."/>
            <person name="Thebault N."/>
            <person name="Warren W.C."/>
        </authorList>
    </citation>
    <scope>NUCLEOTIDE SEQUENCE [LARGE SCALE GENOMIC DNA]</scope>
</reference>
<feature type="compositionally biased region" description="Pro residues" evidence="1">
    <location>
        <begin position="69"/>
        <end position="82"/>
    </location>
</feature>
<dbReference type="Proteomes" id="UP000694556">
    <property type="component" value="Chromosome 2"/>
</dbReference>
<protein>
    <submittedName>
        <fullName evidence="3">Uncharacterized protein</fullName>
    </submittedName>
</protein>
<evidence type="ECO:0000256" key="1">
    <source>
        <dbReference type="SAM" id="MobiDB-lite"/>
    </source>
</evidence>
<sequence length="226" mass="24122">NCPPLPSIALLWPLLASLTLLCPPLTPSTPCPPPPPPPPPPLPTGAVAPWLPRGRAVADLRPPGTSQPRRPPSGPAPSPDTSPMPGLEGAPTAEVPGSVPPGSEGSVAPGQDGSLPPSRPWRWPSGSLQAVLEALRLLHRGSKAPCALRLRVTGPQAGWVSLGAAQQELTFLVQDAWCQPVGTPPAPVRNWGAWIRERWASLRQRLRDRSRLWTRGRRSHKDPTRP</sequence>
<feature type="compositionally biased region" description="Low complexity" evidence="1">
    <location>
        <begin position="113"/>
        <end position="122"/>
    </location>
</feature>
<evidence type="ECO:0000313" key="3">
    <source>
        <dbReference type="Ensembl" id="ENSCMMP00000003244.1"/>
    </source>
</evidence>
<feature type="compositionally biased region" description="Pro residues" evidence="1">
    <location>
        <begin position="25"/>
        <end position="43"/>
    </location>
</feature>
<proteinExistence type="predicted"/>
<evidence type="ECO:0000313" key="4">
    <source>
        <dbReference type="Proteomes" id="UP000694556"/>
    </source>
</evidence>
<feature type="signal peptide" evidence="2">
    <location>
        <begin position="1"/>
        <end position="28"/>
    </location>
</feature>
<accession>A0A8C3BE48</accession>
<reference evidence="3" key="2">
    <citation type="submission" date="2025-08" db="UniProtKB">
        <authorList>
            <consortium name="Ensembl"/>
        </authorList>
    </citation>
    <scope>IDENTIFICATION</scope>
</reference>
<feature type="chain" id="PRO_5034190015" evidence="2">
    <location>
        <begin position="29"/>
        <end position="226"/>
    </location>
</feature>
<keyword evidence="4" id="KW-1185">Reference proteome</keyword>
<keyword evidence="2" id="KW-0732">Signal</keyword>
<feature type="region of interest" description="Disordered" evidence="1">
    <location>
        <begin position="25"/>
        <end position="122"/>
    </location>
</feature>
<name>A0A8C3BE48_CAIMO</name>